<dbReference type="GO" id="GO:0071973">
    <property type="term" value="P:bacterial-type flagellum-dependent cell motility"/>
    <property type="evidence" value="ECO:0007669"/>
    <property type="project" value="InterPro"/>
</dbReference>
<comment type="similarity">
    <text evidence="2">Belongs to the FliJ family.</text>
</comment>
<keyword evidence="7" id="KW-1005">Bacterial flagellum biogenesis</keyword>
<keyword evidence="11" id="KW-0969">Cilium</keyword>
<dbReference type="AlphaFoldDB" id="A0A2U8I6B7"/>
<evidence type="ECO:0000256" key="6">
    <source>
        <dbReference type="ARBA" id="ARBA00022500"/>
    </source>
</evidence>
<evidence type="ECO:0000256" key="5">
    <source>
        <dbReference type="ARBA" id="ARBA00022475"/>
    </source>
</evidence>
<dbReference type="STRING" id="1878942.GCA_900128755_01437"/>
<evidence type="ECO:0000256" key="9">
    <source>
        <dbReference type="ARBA" id="ARBA00023136"/>
    </source>
</evidence>
<name>A0A2U8I6B7_9GAMM</name>
<dbReference type="Proteomes" id="UP000261875">
    <property type="component" value="Chromosome"/>
</dbReference>
<reference evidence="11 12" key="1">
    <citation type="submission" date="2017-05" db="EMBL/GenBank/DDBJ databases">
        <title>Genome sequence of Candidatus Fukatsuia symbiotica and Candidatus Hamiltonella defensa from Acyrthosiphon pisum strain 5D.</title>
        <authorList>
            <person name="Patel V.A."/>
            <person name="Chevignon G."/>
            <person name="Russell J.A."/>
            <person name="Oliver K.M."/>
        </authorList>
    </citation>
    <scope>NUCLEOTIDE SEQUENCE [LARGE SCALE GENOMIC DNA]</scope>
    <source>
        <strain evidence="11 12">5D</strain>
    </source>
</reference>
<evidence type="ECO:0000256" key="7">
    <source>
        <dbReference type="ARBA" id="ARBA00022795"/>
    </source>
</evidence>
<keyword evidence="5" id="KW-1003">Cell membrane</keyword>
<evidence type="ECO:0000313" key="12">
    <source>
        <dbReference type="Proteomes" id="UP000261875"/>
    </source>
</evidence>
<proteinExistence type="inferred from homology"/>
<dbReference type="KEGG" id="fsm:CCS41_09210"/>
<dbReference type="GO" id="GO:0015031">
    <property type="term" value="P:protein transport"/>
    <property type="evidence" value="ECO:0007669"/>
    <property type="project" value="UniProtKB-KW"/>
</dbReference>
<dbReference type="Gene3D" id="1.10.287.1700">
    <property type="match status" value="1"/>
</dbReference>
<accession>A0A2U8I6B7</accession>
<comment type="subcellular location">
    <subcellularLocation>
        <location evidence="1">Cell membrane</location>
        <topology evidence="1">Peripheral membrane protein</topology>
        <orientation evidence="1">Cytoplasmic side</orientation>
    </subcellularLocation>
</comment>
<dbReference type="InterPro" id="IPR053716">
    <property type="entry name" value="Flag_assembly_chemotaxis_eff"/>
</dbReference>
<keyword evidence="4" id="KW-0813">Transport</keyword>
<keyword evidence="6" id="KW-0145">Chemotaxis</keyword>
<dbReference type="InterPro" id="IPR012823">
    <property type="entry name" value="Flagell_FliJ"/>
</dbReference>
<dbReference type="GO" id="GO:0005886">
    <property type="term" value="C:plasma membrane"/>
    <property type="evidence" value="ECO:0007669"/>
    <property type="project" value="UniProtKB-SubCell"/>
</dbReference>
<evidence type="ECO:0000256" key="10">
    <source>
        <dbReference type="ARBA" id="ARBA00023225"/>
    </source>
</evidence>
<dbReference type="OrthoDB" id="6506192at2"/>
<dbReference type="NCBIfam" id="TIGR02473">
    <property type="entry name" value="flagell_FliJ"/>
    <property type="match status" value="1"/>
</dbReference>
<keyword evidence="9" id="KW-0472">Membrane</keyword>
<dbReference type="Pfam" id="PF02050">
    <property type="entry name" value="FliJ"/>
    <property type="match status" value="1"/>
</dbReference>
<gene>
    <name evidence="11" type="primary">fliJ</name>
    <name evidence="11" type="ORF">CCS41_09210</name>
</gene>
<evidence type="ECO:0000256" key="8">
    <source>
        <dbReference type="ARBA" id="ARBA00022927"/>
    </source>
</evidence>
<evidence type="ECO:0000256" key="2">
    <source>
        <dbReference type="ARBA" id="ARBA00010004"/>
    </source>
</evidence>
<dbReference type="EMBL" id="CP021659">
    <property type="protein sequence ID" value="AWK14609.1"/>
    <property type="molecule type" value="Genomic_DNA"/>
</dbReference>
<evidence type="ECO:0000256" key="1">
    <source>
        <dbReference type="ARBA" id="ARBA00004413"/>
    </source>
</evidence>
<organism evidence="11 12">
    <name type="scientific">Candidatus Fukatsuia symbiotica</name>
    <dbReference type="NCBI Taxonomy" id="1878942"/>
    <lineage>
        <taxon>Bacteria</taxon>
        <taxon>Pseudomonadati</taxon>
        <taxon>Pseudomonadota</taxon>
        <taxon>Gammaproteobacteria</taxon>
        <taxon>Enterobacterales</taxon>
        <taxon>Yersiniaceae</taxon>
        <taxon>Candidatus Fukatsuia</taxon>
    </lineage>
</organism>
<dbReference type="GO" id="GO:0006935">
    <property type="term" value="P:chemotaxis"/>
    <property type="evidence" value="ECO:0007669"/>
    <property type="project" value="UniProtKB-KW"/>
</dbReference>
<sequence length="139" mass="16071">MNSILEKLLQLRHQKVNKLTAQLSQQKRLCLRYEKNINALTALSNKSPTIHATSAALLSNKSSYKKNIQRVINWQKQEQQLADIQAQNLQISLKQQVCQEKMVEIVLEQQQHAFILAQARKELKISDGISTQCWLRNHV</sequence>
<keyword evidence="12" id="KW-1185">Reference proteome</keyword>
<dbReference type="GO" id="GO:0044781">
    <property type="term" value="P:bacterial-type flagellum organization"/>
    <property type="evidence" value="ECO:0007669"/>
    <property type="project" value="UniProtKB-KW"/>
</dbReference>
<keyword evidence="11" id="KW-0966">Cell projection</keyword>
<evidence type="ECO:0000256" key="4">
    <source>
        <dbReference type="ARBA" id="ARBA00022448"/>
    </source>
</evidence>
<evidence type="ECO:0000256" key="3">
    <source>
        <dbReference type="ARBA" id="ARBA00020392"/>
    </source>
</evidence>
<evidence type="ECO:0000313" key="11">
    <source>
        <dbReference type="EMBL" id="AWK14609.1"/>
    </source>
</evidence>
<keyword evidence="11" id="KW-0282">Flagellum</keyword>
<protein>
    <recommendedName>
        <fullName evidence="3">Flagellar FliJ protein</fullName>
    </recommendedName>
</protein>
<dbReference type="GO" id="GO:0009288">
    <property type="term" value="C:bacterial-type flagellum"/>
    <property type="evidence" value="ECO:0007669"/>
    <property type="project" value="InterPro"/>
</dbReference>
<dbReference type="RefSeq" id="WP_072550137.1">
    <property type="nucleotide sequence ID" value="NZ_CP021659.1"/>
</dbReference>
<keyword evidence="8" id="KW-0653">Protein transport</keyword>
<keyword evidence="10" id="KW-1006">Bacterial flagellum protein export</keyword>